<dbReference type="EMBL" id="FR824071">
    <property type="protein sequence ID" value="CCA16852.1"/>
    <property type="molecule type" value="Genomic_DNA"/>
</dbReference>
<evidence type="ECO:0000256" key="2">
    <source>
        <dbReference type="SAM" id="MobiDB-lite"/>
    </source>
</evidence>
<dbReference type="AlphaFoldDB" id="F0W6V7"/>
<protein>
    <submittedName>
        <fullName evidence="3">AlNc14C26G2593 protein</fullName>
    </submittedName>
</protein>
<feature type="coiled-coil region" evidence="1">
    <location>
        <begin position="94"/>
        <end position="165"/>
    </location>
</feature>
<feature type="region of interest" description="Disordered" evidence="2">
    <location>
        <begin position="171"/>
        <end position="200"/>
    </location>
</feature>
<sequence length="221" mass="25178">MDAFAAFQTLADDSTLARDQSDEKQNDNELHHAKSLQELIQLEIEYKHKIREKLLKLDLINDRIMMEMESRVQELVNDMEAVELPANSYKSLSLDSCNNICTSIKDRIQALKNEVQILENEAEARKSVERSCNNQGVNANNLKSVRNLTAELLELQRHAWSLREKQMLLKQPSSHAEISSIPARESTYPPNEKSGCETDPKSIQNSIIAQSKGDLAYDFTF</sequence>
<reference evidence="3" key="2">
    <citation type="submission" date="2011-02" db="EMBL/GenBank/DDBJ databases">
        <authorList>
            <person name="MacLean D."/>
        </authorList>
    </citation>
    <scope>NUCLEOTIDE SEQUENCE</scope>
</reference>
<evidence type="ECO:0000256" key="1">
    <source>
        <dbReference type="SAM" id="Coils"/>
    </source>
</evidence>
<gene>
    <name evidence="3" type="primary">AlNc14C26G2593</name>
    <name evidence="3" type="ORF">ALNC14_029950</name>
</gene>
<organism evidence="3">
    <name type="scientific">Albugo laibachii Nc14</name>
    <dbReference type="NCBI Taxonomy" id="890382"/>
    <lineage>
        <taxon>Eukaryota</taxon>
        <taxon>Sar</taxon>
        <taxon>Stramenopiles</taxon>
        <taxon>Oomycota</taxon>
        <taxon>Peronosporomycetes</taxon>
        <taxon>Albuginales</taxon>
        <taxon>Albuginaceae</taxon>
        <taxon>Albugo</taxon>
    </lineage>
</organism>
<dbReference type="HOGENOM" id="CLU_1252603_0_0_1"/>
<proteinExistence type="predicted"/>
<name>F0W6V7_9STRA</name>
<evidence type="ECO:0000313" key="3">
    <source>
        <dbReference type="EMBL" id="CCA16852.1"/>
    </source>
</evidence>
<accession>F0W6V7</accession>
<keyword evidence="1" id="KW-0175">Coiled coil</keyword>
<reference evidence="3" key="1">
    <citation type="journal article" date="2011" name="PLoS Biol.">
        <title>Gene gain and loss during evolution of obligate parasitism in the white rust pathogen of Arabidopsis thaliana.</title>
        <authorList>
            <person name="Kemen E."/>
            <person name="Gardiner A."/>
            <person name="Schultz-Larsen T."/>
            <person name="Kemen A.C."/>
            <person name="Balmuth A.L."/>
            <person name="Robert-Seilaniantz A."/>
            <person name="Bailey K."/>
            <person name="Holub E."/>
            <person name="Studholme D.J."/>
            <person name="Maclean D."/>
            <person name="Jones J.D."/>
        </authorList>
    </citation>
    <scope>NUCLEOTIDE SEQUENCE</scope>
</reference>